<evidence type="ECO:0000313" key="1">
    <source>
        <dbReference type="EMBL" id="GFR78786.1"/>
    </source>
</evidence>
<proteinExistence type="predicted"/>
<accession>A0AAV4G277</accession>
<protein>
    <recommendedName>
        <fullName evidence="3">Galectin</fullName>
    </recommendedName>
</protein>
<comment type="caution">
    <text evidence="1">The sequence shown here is derived from an EMBL/GenBank/DDBJ whole genome shotgun (WGS) entry which is preliminary data.</text>
</comment>
<dbReference type="AlphaFoldDB" id="A0AAV4G277"/>
<sequence>MLWLQDGNANTCNDGTVTPPVVIVPFFKTAVTYMRITLQQPGLLQNTSVLLDHFESGKKITMKCSRRLTLKVDETGKMFDIPCFSRKVVHSITFDGEGARQLCEVLLSPGRNIVVFGNLYEGSWAFDTKLLLRSYIKSKTQSKLDCTMVGPRGLILDAMTTCEINMVSFYKRQGKVKALEQ</sequence>
<dbReference type="EMBL" id="BMAT01001056">
    <property type="protein sequence ID" value="GFR78786.1"/>
    <property type="molecule type" value="Genomic_DNA"/>
</dbReference>
<name>A0AAV4G277_9GAST</name>
<gene>
    <name evidence="1" type="ORF">ElyMa_000540300</name>
</gene>
<evidence type="ECO:0008006" key="3">
    <source>
        <dbReference type="Google" id="ProtNLM"/>
    </source>
</evidence>
<evidence type="ECO:0000313" key="2">
    <source>
        <dbReference type="Proteomes" id="UP000762676"/>
    </source>
</evidence>
<reference evidence="1 2" key="1">
    <citation type="journal article" date="2021" name="Elife">
        <title>Chloroplast acquisition without the gene transfer in kleptoplastic sea slugs, Plakobranchus ocellatus.</title>
        <authorList>
            <person name="Maeda T."/>
            <person name="Takahashi S."/>
            <person name="Yoshida T."/>
            <person name="Shimamura S."/>
            <person name="Takaki Y."/>
            <person name="Nagai Y."/>
            <person name="Toyoda A."/>
            <person name="Suzuki Y."/>
            <person name="Arimoto A."/>
            <person name="Ishii H."/>
            <person name="Satoh N."/>
            <person name="Nishiyama T."/>
            <person name="Hasebe M."/>
            <person name="Maruyama T."/>
            <person name="Minagawa J."/>
            <person name="Obokata J."/>
            <person name="Shigenobu S."/>
        </authorList>
    </citation>
    <scope>NUCLEOTIDE SEQUENCE [LARGE SCALE GENOMIC DNA]</scope>
</reference>
<keyword evidence="2" id="KW-1185">Reference proteome</keyword>
<organism evidence="1 2">
    <name type="scientific">Elysia marginata</name>
    <dbReference type="NCBI Taxonomy" id="1093978"/>
    <lineage>
        <taxon>Eukaryota</taxon>
        <taxon>Metazoa</taxon>
        <taxon>Spiralia</taxon>
        <taxon>Lophotrochozoa</taxon>
        <taxon>Mollusca</taxon>
        <taxon>Gastropoda</taxon>
        <taxon>Heterobranchia</taxon>
        <taxon>Euthyneura</taxon>
        <taxon>Panpulmonata</taxon>
        <taxon>Sacoglossa</taxon>
        <taxon>Placobranchoidea</taxon>
        <taxon>Plakobranchidae</taxon>
        <taxon>Elysia</taxon>
    </lineage>
</organism>
<dbReference type="Proteomes" id="UP000762676">
    <property type="component" value="Unassembled WGS sequence"/>
</dbReference>